<dbReference type="RefSeq" id="WP_149757568.1">
    <property type="nucleotide sequence ID" value="NZ_FOMS01000013.1"/>
</dbReference>
<dbReference type="EMBL" id="FOMS01000013">
    <property type="protein sequence ID" value="SFE65264.1"/>
    <property type="molecule type" value="Genomic_DNA"/>
</dbReference>
<sequence length="242" mass="26101">MTYCVGLLLKAGVVLLADTRTNAGLDNIATFRKLFTFEAPGERVVAIMTAGSLSVTQTTLARLTDAAEDPDADERTSILKAPTMLKVAELIGATLADVRAEVSEKLDRMKQSASATMIVAGQRRGGPMRLFLVYPEGNFIEATADTPYLQIGEHKYGKPILDRVITPDTSIAEAQKAVLLSMDSTLRSNLSVGMPLDLAVIEAGTHAVTSQRRIEAADEGFARMSRAWSDALRDAFQKIEAV</sequence>
<dbReference type="Gene3D" id="3.60.20.10">
    <property type="entry name" value="Glutamine Phosphoribosylpyrophosphate, subunit 1, domain 1"/>
    <property type="match status" value="1"/>
</dbReference>
<dbReference type="GO" id="GO:0051603">
    <property type="term" value="P:proteolysis involved in protein catabolic process"/>
    <property type="evidence" value="ECO:0007669"/>
    <property type="project" value="InterPro"/>
</dbReference>
<evidence type="ECO:0000313" key="1">
    <source>
        <dbReference type="EMBL" id="SFE65264.1"/>
    </source>
</evidence>
<gene>
    <name evidence="1" type="ORF">SAMN04515678_11318</name>
</gene>
<dbReference type="InterPro" id="IPR029055">
    <property type="entry name" value="Ntn_hydrolases_N"/>
</dbReference>
<name>A0A1I2CAI5_9RHOB</name>
<dbReference type="OrthoDB" id="9786336at2"/>
<dbReference type="InterPro" id="IPR016545">
    <property type="entry name" value="UCP009120_prtse"/>
</dbReference>
<keyword evidence="1" id="KW-0645">Protease</keyword>
<evidence type="ECO:0000313" key="2">
    <source>
        <dbReference type="Proteomes" id="UP000325289"/>
    </source>
</evidence>
<dbReference type="AlphaFoldDB" id="A0A1I2CAI5"/>
<keyword evidence="1" id="KW-0647">Proteasome</keyword>
<keyword evidence="1" id="KW-0378">Hydrolase</keyword>
<keyword evidence="2" id="KW-1185">Reference proteome</keyword>
<dbReference type="SUPFAM" id="SSF56235">
    <property type="entry name" value="N-terminal nucleophile aminohydrolases (Ntn hydrolases)"/>
    <property type="match status" value="1"/>
</dbReference>
<dbReference type="Pfam" id="PF00227">
    <property type="entry name" value="Proteasome"/>
    <property type="match status" value="1"/>
</dbReference>
<organism evidence="1 2">
    <name type="scientific">Roseivivax sediminis</name>
    <dbReference type="NCBI Taxonomy" id="936889"/>
    <lineage>
        <taxon>Bacteria</taxon>
        <taxon>Pseudomonadati</taxon>
        <taxon>Pseudomonadota</taxon>
        <taxon>Alphaproteobacteria</taxon>
        <taxon>Rhodobacterales</taxon>
        <taxon>Roseobacteraceae</taxon>
        <taxon>Roseivivax</taxon>
    </lineage>
</organism>
<dbReference type="PIRSF" id="PIRSF009120">
    <property type="entry name" value="UCP009120_prtse"/>
    <property type="match status" value="1"/>
</dbReference>
<accession>A0A1I2CAI5</accession>
<proteinExistence type="predicted"/>
<dbReference type="GO" id="GO:0008233">
    <property type="term" value="F:peptidase activity"/>
    <property type="evidence" value="ECO:0007669"/>
    <property type="project" value="UniProtKB-KW"/>
</dbReference>
<protein>
    <submittedName>
        <fullName evidence="1">Putative proteasome-type protease</fullName>
    </submittedName>
</protein>
<dbReference type="InterPro" id="IPR001353">
    <property type="entry name" value="Proteasome_sua/b"/>
</dbReference>
<dbReference type="Proteomes" id="UP000325289">
    <property type="component" value="Unassembled WGS sequence"/>
</dbReference>
<dbReference type="GO" id="GO:0005839">
    <property type="term" value="C:proteasome core complex"/>
    <property type="evidence" value="ECO:0007669"/>
    <property type="project" value="InterPro"/>
</dbReference>
<reference evidence="1 2" key="1">
    <citation type="submission" date="2016-10" db="EMBL/GenBank/DDBJ databases">
        <authorList>
            <person name="Varghese N."/>
            <person name="Submissions S."/>
        </authorList>
    </citation>
    <scope>NUCLEOTIDE SEQUENCE [LARGE SCALE GENOMIC DNA]</scope>
    <source>
        <strain evidence="2">YIM D21,KCTC 23444,ACCC 10710</strain>
    </source>
</reference>